<dbReference type="AlphaFoldDB" id="A0A4S2N243"/>
<dbReference type="InterPro" id="IPR042099">
    <property type="entry name" value="ANL_N_sf"/>
</dbReference>
<proteinExistence type="predicted"/>
<dbReference type="Gene3D" id="3.30.300.30">
    <property type="match status" value="1"/>
</dbReference>
<reference evidence="3 4" key="1">
    <citation type="submission" date="2019-04" db="EMBL/GenBank/DDBJ databases">
        <title>Comparative genomics and transcriptomics to analyze fruiting body development in filamentous ascomycetes.</title>
        <authorList>
            <consortium name="DOE Joint Genome Institute"/>
            <person name="Lutkenhaus R."/>
            <person name="Traeger S."/>
            <person name="Breuer J."/>
            <person name="Kuo A."/>
            <person name="Lipzen A."/>
            <person name="Pangilinan J."/>
            <person name="Dilworth D."/>
            <person name="Sandor L."/>
            <person name="Poggeler S."/>
            <person name="Barry K."/>
            <person name="Grigoriev I.V."/>
            <person name="Nowrousian M."/>
        </authorList>
    </citation>
    <scope>NUCLEOTIDE SEQUENCE [LARGE SCALE GENOMIC DNA]</scope>
    <source>
        <strain evidence="3 4">CBS 389.68</strain>
    </source>
</reference>
<sequence>MRAFRALRSSPPKLSHRHLSTKLSYFSGPKEPVLLHQTVGSHLADITALHGDRTAVVSYHQKSRLTYEELHARSTELAHGLARYGVKKGDRVAVSLGNGIEYAVATYALFKLGAVLVPLNTNFNSNQITAAINHLDVSHLIISTEANLPRKAPRSNIPILTELVPNLANGSASEILPSLKGIIAVDNSAGRFNGEYKGLDWYNDLAADGASVRKPLVAELDPDEVVNIQFTSGTTSVPKAACLTHTSILNNGKSIGDRMLLTENDSICCPPPFFHCFGCVLGYLACMTHGSAIVLPAESFNAEATVFAVRDEKCTGLHGVPTMFIQILELLEEGVVNADAFKYLRTGIAAGSSVPSELMKKLHQKLNLTELTICYGMTETAPVSCMTTTNDPLIKRLDSVGRLLPHVEAKVVDPLDKSRIIPIGEKGELAVTGYNLMTGYWNDVERTAEAMIADKEGKVWMHTGDEAEMDEAGYVKITGRIKELIIRGGENIHPLEIENCLLAHPEIAEVSVVGLKDAKYGEVVAAFVRMADHHEGLTEDKVRLWVREKLSSHLVPAYIFWTTDFPKTASGKIQKFKLQELGNELRAASDAAKSASP</sequence>
<dbReference type="InterPro" id="IPR045851">
    <property type="entry name" value="AMP-bd_C_sf"/>
</dbReference>
<dbReference type="Pfam" id="PF13193">
    <property type="entry name" value="AMP-binding_C"/>
    <property type="match status" value="1"/>
</dbReference>
<gene>
    <name evidence="3" type="ORF">EX30DRAFT_370060</name>
</gene>
<dbReference type="InterPro" id="IPR020845">
    <property type="entry name" value="AMP-binding_CS"/>
</dbReference>
<dbReference type="PANTHER" id="PTHR43201:SF30">
    <property type="entry name" value="AMP-DEPENDENT SYNTHETASE_LIGASE DOMAIN-CONTAINING PROTEIN"/>
    <property type="match status" value="1"/>
</dbReference>
<dbReference type="InParanoid" id="A0A4S2N243"/>
<dbReference type="InterPro" id="IPR025110">
    <property type="entry name" value="AMP-bd_C"/>
</dbReference>
<feature type="domain" description="AMP-binding enzyme C-terminal" evidence="2">
    <location>
        <begin position="496"/>
        <end position="572"/>
    </location>
</feature>
<dbReference type="Proteomes" id="UP000298138">
    <property type="component" value="Unassembled WGS sequence"/>
</dbReference>
<feature type="domain" description="AMP-dependent synthetase/ligase" evidence="1">
    <location>
        <begin position="49"/>
        <end position="441"/>
    </location>
</feature>
<name>A0A4S2N243_9PEZI</name>
<evidence type="ECO:0000259" key="1">
    <source>
        <dbReference type="Pfam" id="PF00501"/>
    </source>
</evidence>
<protein>
    <submittedName>
        <fullName evidence="3">Acetyl-CoA synthetase-like protein</fullName>
    </submittedName>
</protein>
<dbReference type="InterPro" id="IPR000873">
    <property type="entry name" value="AMP-dep_synth/lig_dom"/>
</dbReference>
<dbReference type="EMBL" id="ML220114">
    <property type="protein sequence ID" value="TGZ83024.1"/>
    <property type="molecule type" value="Genomic_DNA"/>
</dbReference>
<dbReference type="Gene3D" id="3.40.50.12780">
    <property type="entry name" value="N-terminal domain of ligase-like"/>
    <property type="match status" value="1"/>
</dbReference>
<dbReference type="Pfam" id="PF00501">
    <property type="entry name" value="AMP-binding"/>
    <property type="match status" value="1"/>
</dbReference>
<dbReference type="PROSITE" id="PS00455">
    <property type="entry name" value="AMP_BINDING"/>
    <property type="match status" value="1"/>
</dbReference>
<dbReference type="PANTHER" id="PTHR43201">
    <property type="entry name" value="ACYL-COA SYNTHETASE"/>
    <property type="match status" value="1"/>
</dbReference>
<dbReference type="SUPFAM" id="SSF56801">
    <property type="entry name" value="Acetyl-CoA synthetase-like"/>
    <property type="match status" value="1"/>
</dbReference>
<evidence type="ECO:0000313" key="4">
    <source>
        <dbReference type="Proteomes" id="UP000298138"/>
    </source>
</evidence>
<organism evidence="3 4">
    <name type="scientific">Ascodesmis nigricans</name>
    <dbReference type="NCBI Taxonomy" id="341454"/>
    <lineage>
        <taxon>Eukaryota</taxon>
        <taxon>Fungi</taxon>
        <taxon>Dikarya</taxon>
        <taxon>Ascomycota</taxon>
        <taxon>Pezizomycotina</taxon>
        <taxon>Pezizomycetes</taxon>
        <taxon>Pezizales</taxon>
        <taxon>Ascodesmidaceae</taxon>
        <taxon>Ascodesmis</taxon>
    </lineage>
</organism>
<dbReference type="STRING" id="341454.A0A4S2N243"/>
<dbReference type="OrthoDB" id="10253115at2759"/>
<keyword evidence="4" id="KW-1185">Reference proteome</keyword>
<evidence type="ECO:0000259" key="2">
    <source>
        <dbReference type="Pfam" id="PF13193"/>
    </source>
</evidence>
<dbReference type="GO" id="GO:0006631">
    <property type="term" value="P:fatty acid metabolic process"/>
    <property type="evidence" value="ECO:0007669"/>
    <property type="project" value="TreeGrafter"/>
</dbReference>
<accession>A0A4S2N243</accession>
<evidence type="ECO:0000313" key="3">
    <source>
        <dbReference type="EMBL" id="TGZ83024.1"/>
    </source>
</evidence>
<dbReference type="GO" id="GO:0031956">
    <property type="term" value="F:medium-chain fatty acid-CoA ligase activity"/>
    <property type="evidence" value="ECO:0007669"/>
    <property type="project" value="TreeGrafter"/>
</dbReference>